<dbReference type="InterPro" id="IPR012296">
    <property type="entry name" value="Nuclease_put_TT1808"/>
</dbReference>
<dbReference type="InterPro" id="IPR008538">
    <property type="entry name" value="Uma2"/>
</dbReference>
<evidence type="ECO:0000313" key="2">
    <source>
        <dbReference type="EMBL" id="BCM85926.1"/>
    </source>
</evidence>
<dbReference type="KEGG" id="mind:mvi_43870"/>
<accession>A0A8H9C8I1</accession>
<dbReference type="SUPFAM" id="SSF52980">
    <property type="entry name" value="Restriction endonuclease-like"/>
    <property type="match status" value="1"/>
</dbReference>
<dbReference type="AlphaFoldDB" id="A0A8H9C8I1"/>
<evidence type="ECO:0000313" key="3">
    <source>
        <dbReference type="Proteomes" id="UP000663508"/>
    </source>
</evidence>
<dbReference type="Pfam" id="PF05685">
    <property type="entry name" value="Uma2"/>
    <property type="match status" value="1"/>
</dbReference>
<organism evidence="2 3">
    <name type="scientific">Methylobacterium indicum</name>
    <dbReference type="NCBI Taxonomy" id="1775910"/>
    <lineage>
        <taxon>Bacteria</taxon>
        <taxon>Pseudomonadati</taxon>
        <taxon>Pseudomonadota</taxon>
        <taxon>Alphaproteobacteria</taxon>
        <taxon>Hyphomicrobiales</taxon>
        <taxon>Methylobacteriaceae</taxon>
        <taxon>Methylobacterium</taxon>
    </lineage>
</organism>
<dbReference type="Proteomes" id="UP000663508">
    <property type="component" value="Chromosome"/>
</dbReference>
<proteinExistence type="predicted"/>
<dbReference type="InterPro" id="IPR011335">
    <property type="entry name" value="Restrct_endonuc-II-like"/>
</dbReference>
<dbReference type="PANTHER" id="PTHR36558:SF1">
    <property type="entry name" value="RESTRICTION ENDONUCLEASE DOMAIN-CONTAINING PROTEIN-RELATED"/>
    <property type="match status" value="1"/>
</dbReference>
<dbReference type="PANTHER" id="PTHR36558">
    <property type="entry name" value="GLR1098 PROTEIN"/>
    <property type="match status" value="1"/>
</dbReference>
<evidence type="ECO:0000259" key="1">
    <source>
        <dbReference type="Pfam" id="PF05685"/>
    </source>
</evidence>
<gene>
    <name evidence="2" type="ORF">mvi_43870</name>
</gene>
<protein>
    <recommendedName>
        <fullName evidence="1">Putative restriction endonuclease domain-containing protein</fullName>
    </recommendedName>
</protein>
<feature type="domain" description="Putative restriction endonuclease" evidence="1">
    <location>
        <begin position="27"/>
        <end position="194"/>
    </location>
</feature>
<reference evidence="2" key="1">
    <citation type="submission" date="2020-11" db="EMBL/GenBank/DDBJ databases">
        <title>Complete genome sequence of a novel pathogenic Methylobacterium strain isolated from rice in Vietnam.</title>
        <authorList>
            <person name="Lai K."/>
            <person name="Okazaki S."/>
            <person name="Higashi K."/>
            <person name="Mori H."/>
            <person name="Toyoda A."/>
            <person name="Kurokawa K."/>
        </authorList>
    </citation>
    <scope>NUCLEOTIDE SEQUENCE</scope>
    <source>
        <strain evidence="2">VL1</strain>
    </source>
</reference>
<sequence length="213" mass="24181">MVHRRDVLGWDRTEAAMADAARRRMTPEEFFRWQEGQDEPFELVDGVPVPKHRMMTGASVQHDRVTVNVIGILYGQLRGSRCRPTTDDVSLRTSITTIRRPDVTVECGELVYDTHESREPRLVVEVASPSTTAVDRTVKLEEYKRHPTLRYILLFETVAPVALLYRREAEGWQPELFEGLDAVIALPEIGASLSLADVYDGLTFAPRITDAMR</sequence>
<dbReference type="CDD" id="cd06260">
    <property type="entry name" value="DUF820-like"/>
    <property type="match status" value="1"/>
</dbReference>
<dbReference type="Gene3D" id="3.90.1570.10">
    <property type="entry name" value="tt1808, chain A"/>
    <property type="match status" value="1"/>
</dbReference>
<dbReference type="EMBL" id="AP024145">
    <property type="protein sequence ID" value="BCM85926.1"/>
    <property type="molecule type" value="Genomic_DNA"/>
</dbReference>
<name>A0A8H9C8I1_9HYPH</name>